<dbReference type="InterPro" id="IPR037460">
    <property type="entry name" value="SEST-like"/>
</dbReference>
<dbReference type="KEGG" id="crf:FRC0190_00357"/>
<reference evidence="6 7" key="1">
    <citation type="submission" date="2019-11" db="EMBL/GenBank/DDBJ databases">
        <authorList>
            <person name="Brisse S."/>
        </authorList>
    </citation>
    <scope>NUCLEOTIDE SEQUENCE [LARGE SCALE GENOMIC DNA]</scope>
    <source>
        <strain evidence="6">FRC0190</strain>
    </source>
</reference>
<feature type="disulfide bond" evidence="2">
    <location>
        <begin position="56"/>
        <end position="80"/>
    </location>
</feature>
<feature type="active site" evidence="1">
    <location>
        <position position="245"/>
    </location>
</feature>
<feature type="domain" description="SGNH hydrolase-type esterase" evidence="4">
    <location>
        <begin position="31"/>
        <end position="252"/>
    </location>
</feature>
<feature type="active site" description="Nucleophile" evidence="1">
    <location>
        <position position="35"/>
    </location>
</feature>
<dbReference type="Gene3D" id="3.40.50.1110">
    <property type="entry name" value="SGNH hydrolase"/>
    <property type="match status" value="2"/>
</dbReference>
<dbReference type="EMBL" id="LR738855">
    <property type="protein sequence ID" value="VZH84333.1"/>
    <property type="molecule type" value="Genomic_DNA"/>
</dbReference>
<dbReference type="InterPro" id="IPR036514">
    <property type="entry name" value="SGNH_hydro_sf"/>
</dbReference>
<name>A0A6I8MDG3_9CORY</name>
<proteinExistence type="predicted"/>
<dbReference type="CDD" id="cd01823">
    <property type="entry name" value="SEST_like"/>
    <property type="match status" value="1"/>
</dbReference>
<dbReference type="RefSeq" id="WP_155871446.1">
    <property type="nucleotide sequence ID" value="NZ_CP168248.1"/>
</dbReference>
<dbReference type="Proteomes" id="UP000423525">
    <property type="component" value="Chromosome"/>
</dbReference>
<dbReference type="GO" id="GO:0016788">
    <property type="term" value="F:hydrolase activity, acting on ester bonds"/>
    <property type="evidence" value="ECO:0007669"/>
    <property type="project" value="InterPro"/>
</dbReference>
<accession>A0A6I8MDG3</accession>
<keyword evidence="6" id="KW-0378">Hydrolase</keyword>
<reference evidence="5 8" key="2">
    <citation type="submission" date="2023-03" db="EMBL/GenBank/DDBJ databases">
        <title>Whole genome sequence of the first Corynebacterium rouxii strains isolated in Brazil: a recent member of Corynebacterium diphtheriae complex.</title>
        <authorList>
            <person name="Vieira V."/>
            <person name="Ramos J.N."/>
            <person name="Araujo M.R.B."/>
            <person name="Baio P.V."/>
            <person name="Sant'Anna L.O."/>
            <person name="Veras J.F.C."/>
            <person name="Vieira E.M.D."/>
            <person name="Sousa M.A.B."/>
            <person name="Camargo C.H."/>
            <person name="Sacchi C.T."/>
            <person name="Campos K.R."/>
            <person name="Santos M.B.N."/>
            <person name="Bokermann S."/>
            <person name="Alvim L.B."/>
            <person name="Santos L.S."/>
            <person name="Mattos-Guaraldi A.L."/>
        </authorList>
    </citation>
    <scope>NUCLEOTIDE SEQUENCE [LARGE SCALE GENOMIC DNA]</scope>
    <source>
        <strain evidence="5 8">70862</strain>
    </source>
</reference>
<dbReference type="Proteomes" id="UP001265983">
    <property type="component" value="Unassembled WGS sequence"/>
</dbReference>
<dbReference type="EMBL" id="JARUHM010000005">
    <property type="protein sequence ID" value="MDT9410230.1"/>
    <property type="molecule type" value="Genomic_DNA"/>
</dbReference>
<organism evidence="6 7">
    <name type="scientific">Corynebacterium rouxii</name>
    <dbReference type="NCBI Taxonomy" id="2719119"/>
    <lineage>
        <taxon>Bacteria</taxon>
        <taxon>Bacillati</taxon>
        <taxon>Actinomycetota</taxon>
        <taxon>Actinomycetes</taxon>
        <taxon>Mycobacteriales</taxon>
        <taxon>Corynebacteriaceae</taxon>
        <taxon>Corynebacterium</taxon>
    </lineage>
</organism>
<feature type="signal peptide" evidence="3">
    <location>
        <begin position="1"/>
        <end position="22"/>
    </location>
</feature>
<dbReference type="Pfam" id="PF13472">
    <property type="entry name" value="Lipase_GDSL_2"/>
    <property type="match status" value="1"/>
</dbReference>
<evidence type="ECO:0000259" key="4">
    <source>
        <dbReference type="Pfam" id="PF13472"/>
    </source>
</evidence>
<evidence type="ECO:0000256" key="3">
    <source>
        <dbReference type="SAM" id="SignalP"/>
    </source>
</evidence>
<feature type="chain" id="PRO_5026064038" evidence="3">
    <location>
        <begin position="23"/>
        <end position="262"/>
    </location>
</feature>
<keyword evidence="2" id="KW-1015">Disulfide bond</keyword>
<protein>
    <submittedName>
        <fullName evidence="6">SGNH/GDSL hydrolase family protein</fullName>
        <ecNumber evidence="5">3.1.-.-</ecNumber>
    </submittedName>
</protein>
<sequence length="262" mass="27982">MRSLTVLCITILAILAVSPAHAGITRNNVVIFGDSMVADPLVSEVIAGRLSGQPHCPHSPTSYAEIAAKRLSLESRNFSCAGAQVHMGGPFFKTSFIAQIDTAIATGALDPNTRRVWITQGFNDTWSGHPAAQVIATMNEVIGRIRAHAPNARIQIVGYPKITHQGQLCLVRLPGQPAWPIAAAVVATWEDQALSIQREVAAATGSELIDVRSATANHSMCAPDEQRYISSVVDVAGAPTHLPAHVNERGHQGIADLIVRMR</sequence>
<dbReference type="EC" id="3.1.-.-" evidence="5"/>
<dbReference type="InterPro" id="IPR013830">
    <property type="entry name" value="SGNH_hydro"/>
</dbReference>
<dbReference type="SUPFAM" id="SSF52266">
    <property type="entry name" value="SGNH hydrolase"/>
    <property type="match status" value="1"/>
</dbReference>
<gene>
    <name evidence="6" type="ORF">FRC0190_00357</name>
    <name evidence="5" type="ORF">P8T80_02325</name>
</gene>
<feature type="disulfide bond" evidence="2">
    <location>
        <begin position="169"/>
        <end position="221"/>
    </location>
</feature>
<keyword evidence="3" id="KW-0732">Signal</keyword>
<evidence type="ECO:0000313" key="5">
    <source>
        <dbReference type="EMBL" id="MDT9410230.1"/>
    </source>
</evidence>
<evidence type="ECO:0000256" key="1">
    <source>
        <dbReference type="PIRSR" id="PIRSR637460-1"/>
    </source>
</evidence>
<dbReference type="AlphaFoldDB" id="A0A6I8MDG3"/>
<evidence type="ECO:0000313" key="8">
    <source>
        <dbReference type="Proteomes" id="UP001265983"/>
    </source>
</evidence>
<evidence type="ECO:0000256" key="2">
    <source>
        <dbReference type="PIRSR" id="PIRSR637460-2"/>
    </source>
</evidence>
<keyword evidence="8" id="KW-1185">Reference proteome</keyword>
<evidence type="ECO:0000313" key="7">
    <source>
        <dbReference type="Proteomes" id="UP000423525"/>
    </source>
</evidence>
<evidence type="ECO:0000313" key="6">
    <source>
        <dbReference type="EMBL" id="VZH84333.1"/>
    </source>
</evidence>